<sequence>MKRQSVAGHVASSGHINHPQHQVSLSVSSSQPQRYPPPHFHSLDSYHLLFLHRFQLLLFLFNLSFSNKGVLILFHREPIPSCYTLPTVSITPLVPNSPCALFNLVYSILHRRDVPSCHIGSFLPIISCSLVHQRRVFYLLAKL</sequence>
<protein>
    <submittedName>
        <fullName evidence="1">Uncharacterized protein</fullName>
    </submittedName>
</protein>
<name>A0A9P0GZC4_NEZVI</name>
<dbReference type="AlphaFoldDB" id="A0A9P0GZC4"/>
<dbReference type="EMBL" id="OV725077">
    <property type="protein sequence ID" value="CAH1391768.1"/>
    <property type="molecule type" value="Genomic_DNA"/>
</dbReference>
<evidence type="ECO:0000313" key="2">
    <source>
        <dbReference type="Proteomes" id="UP001152798"/>
    </source>
</evidence>
<reference evidence="1" key="1">
    <citation type="submission" date="2022-01" db="EMBL/GenBank/DDBJ databases">
        <authorList>
            <person name="King R."/>
        </authorList>
    </citation>
    <scope>NUCLEOTIDE SEQUENCE</scope>
</reference>
<organism evidence="1 2">
    <name type="scientific">Nezara viridula</name>
    <name type="common">Southern green stink bug</name>
    <name type="synonym">Cimex viridulus</name>
    <dbReference type="NCBI Taxonomy" id="85310"/>
    <lineage>
        <taxon>Eukaryota</taxon>
        <taxon>Metazoa</taxon>
        <taxon>Ecdysozoa</taxon>
        <taxon>Arthropoda</taxon>
        <taxon>Hexapoda</taxon>
        <taxon>Insecta</taxon>
        <taxon>Pterygota</taxon>
        <taxon>Neoptera</taxon>
        <taxon>Paraneoptera</taxon>
        <taxon>Hemiptera</taxon>
        <taxon>Heteroptera</taxon>
        <taxon>Panheteroptera</taxon>
        <taxon>Pentatomomorpha</taxon>
        <taxon>Pentatomoidea</taxon>
        <taxon>Pentatomidae</taxon>
        <taxon>Pentatominae</taxon>
        <taxon>Nezara</taxon>
    </lineage>
</organism>
<gene>
    <name evidence="1" type="ORF">NEZAVI_LOCUS2708</name>
</gene>
<proteinExistence type="predicted"/>
<accession>A0A9P0GZC4</accession>
<evidence type="ECO:0000313" key="1">
    <source>
        <dbReference type="EMBL" id="CAH1391768.1"/>
    </source>
</evidence>
<keyword evidence="2" id="KW-1185">Reference proteome</keyword>
<dbReference type="Proteomes" id="UP001152798">
    <property type="component" value="Chromosome 1"/>
</dbReference>